<evidence type="ECO:0000313" key="3">
    <source>
        <dbReference type="EMBL" id="CEL67464.1"/>
    </source>
</evidence>
<feature type="region of interest" description="Disordered" evidence="1">
    <location>
        <begin position="1"/>
        <end position="46"/>
    </location>
</feature>
<feature type="region of interest" description="Disordered" evidence="1">
    <location>
        <begin position="710"/>
        <end position="749"/>
    </location>
</feature>
<feature type="region of interest" description="Disordered" evidence="1">
    <location>
        <begin position="536"/>
        <end position="688"/>
    </location>
</feature>
<keyword evidence="4" id="KW-1185">Reference proteome</keyword>
<organism evidence="2 4">
    <name type="scientific">Neospora caninum (strain Liverpool)</name>
    <dbReference type="NCBI Taxonomy" id="572307"/>
    <lineage>
        <taxon>Eukaryota</taxon>
        <taxon>Sar</taxon>
        <taxon>Alveolata</taxon>
        <taxon>Apicomplexa</taxon>
        <taxon>Conoidasida</taxon>
        <taxon>Coccidia</taxon>
        <taxon>Eucoccidiorida</taxon>
        <taxon>Eimeriorina</taxon>
        <taxon>Sarcocystidae</taxon>
        <taxon>Neospora</taxon>
    </lineage>
</organism>
<feature type="compositionally biased region" description="Low complexity" evidence="1">
    <location>
        <begin position="368"/>
        <end position="386"/>
    </location>
</feature>
<protein>
    <submittedName>
        <fullName evidence="2">Uncharacterized protein</fullName>
    </submittedName>
</protein>
<feature type="region of interest" description="Disordered" evidence="1">
    <location>
        <begin position="144"/>
        <end position="245"/>
    </location>
</feature>
<gene>
    <name evidence="3" type="ORF">BN1204_032640</name>
    <name evidence="2" type="ORF">NCLIV_032640</name>
</gene>
<dbReference type="RefSeq" id="XP_003883509.1">
    <property type="nucleotide sequence ID" value="XM_003883460.1"/>
</dbReference>
<feature type="region of interest" description="Disordered" evidence="1">
    <location>
        <begin position="1361"/>
        <end position="1666"/>
    </location>
</feature>
<evidence type="ECO:0000256" key="1">
    <source>
        <dbReference type="SAM" id="MobiDB-lite"/>
    </source>
</evidence>
<evidence type="ECO:0000313" key="4">
    <source>
        <dbReference type="Proteomes" id="UP000007494"/>
    </source>
</evidence>
<proteinExistence type="predicted"/>
<accession>F0VIB6</accession>
<feature type="compositionally biased region" description="Low complexity" evidence="1">
    <location>
        <begin position="466"/>
        <end position="485"/>
    </location>
</feature>
<sequence length="1666" mass="172439">MHPSDDGAAHVVSMQRGPYRPVHSTQEAAHQQPDAPLQNPNLVQQTPHYLPHGADPFARGALHEAPPDCGPVRAAPDSRQHVTHSGDPAFHVSQKLLGHQDTGTGRDDRMPTTAFRPGQPQQTLEQYFYEQRMLASQQSLAQPHAFSGLRGSSVSAPGHQGLLPHHAGPALHSHGHPLDGQQASGHVNGQLYEDAARQRSQASRRQDNPQAAAYPQPSRQNSRPGAVRTGSDSSGVGARSGNAGQIQVEPRHVIILLRQMAEENPERFKKYRIESEMPAKALHQLLHELEKNQLIKQQEVLRRAHALAAQQAEGSEEKRNRAAHPAPKAAPSGATAGDPQRAPPPGGPAVPHGHPQRSRDAPPLGDLSASVPAASWPADSPAADGDQAAPEHNAATHPTQAPAHFFSSAHEAADRGNPAAGVFPFPHGGVGTAGRPQQPPGLDVEAAAGSWGVGVPRVGQPGNVKSPPAEAAGASAPSSDATGTSKPRGLGSPSYEKQMELLLKLLRTPRGSLAIQQLVDAGRVKQELLQAAIEKHRRQEGEGLPSATPGPAHADGTGRFAPRTNKAAGSHPLQATSDAGCPAGGDQPFAPPGTPPAFLDKSPAPSDPQSADGHPVKRARVDSDNPLAGAREEEAGCRERPAVAHLPPGSPEGSSAFGDGQEAAVGGAAGERQGRQPGSRDREQGQAGRCDGVAGAVNLTASARLQAGGLSSGNGAPSAGVRGAAPANAGSGTQRAPSGAARSNAPAESFGECPPATLHSGGVSGGAAVFPGSDGSGSMGSHRLAFVRMMRTLLSRPQPVKRIEPDAWDGEGGALAIEATVAGLADYAGPRPVYTARHRGGQALGVETDAQSLSEALRSVARRTAVALDPGTETRLQAEPPAPGVAAQVHQMQERQAVRSQQPFYHSLHQLSFLTQPAGPFPTHGAPAAFRSLRDDARGMPGYYLDAKGRSVALAAWRNVPRRADDACFAPRRRLGRLDSHIQRLLETSVRRLSGVYGRRFLLRDEKAIRDTIKRALKDRLRAMAPSLSALSEYRVDRLFQRLSAGADPSDNSRTVDFDFPDEGMGDDAFAELLQGSYPCNSERPSDWEGPDPGSGSALATSGPAGLLQHFSIKQDIGELQAFFMQKESDRQLVDRLRKLQENQRRNRSNRARQRAVAPAGDAAGGGLTASEDLSRDGVGDATDSLSALFGPAPGAAAAAEGAPGPSVWAPALRSGGSLGSQQWKVQKAKQEQLEAQRREAVAVAEAKAIEFAKVAQSQRCLLLKVTALDFRAFLHTRTAASLFPAQFRLRQLQLIEMLHFDLQAPPGRVARHLLVGAPVPRAPAQPAAGQSGNSAVPSAAVPSSFPAATAARVAAVARPSSASAQSQGGAFGAGTSPAADKNEAAGGASAAAVPGGARRLPGDTRDGQAPSESWPASSGLESAPRAPQAQSGLEAPPAGKKSASKSPRVRGRKKTSACGAHAANPKGVLGQDGEQAVSRPALAEGNQGGATRTGLDSQDPGVDTGGVDSLADLFGGARTEDFPTASNARDERKPGPGPHDETPGQKKAPGSSLGGAKFRKGNGPGDSQRTGGGSGSAAPGSSGKAAAGRQTSGPDRQEPAVRADGDALAAAQTRREAASGATAPFFLRPWTGGTAPDGPGSDDFGTGAGGVIIPDLDGEGEDEFI</sequence>
<feature type="compositionally biased region" description="Basic and acidic residues" evidence="1">
    <location>
        <begin position="1529"/>
        <end position="1545"/>
    </location>
</feature>
<feature type="region of interest" description="Disordered" evidence="1">
    <location>
        <begin position="1140"/>
        <end position="1179"/>
    </location>
</feature>
<feature type="compositionally biased region" description="Acidic residues" evidence="1">
    <location>
        <begin position="1657"/>
        <end position="1666"/>
    </location>
</feature>
<dbReference type="GeneID" id="13442730"/>
<dbReference type="VEuPathDB" id="ToxoDB:NCLIV_032640"/>
<dbReference type="EMBL" id="FR823390">
    <property type="protein sequence ID" value="CBZ53477.1"/>
    <property type="molecule type" value="Genomic_DNA"/>
</dbReference>
<dbReference type="OrthoDB" id="331504at2759"/>
<feature type="compositionally biased region" description="Basic and acidic residues" evidence="1">
    <location>
        <begin position="630"/>
        <end position="642"/>
    </location>
</feature>
<feature type="compositionally biased region" description="Basic and acidic residues" evidence="1">
    <location>
        <begin position="1596"/>
        <end position="1606"/>
    </location>
</feature>
<dbReference type="InParanoid" id="F0VIB6"/>
<feature type="compositionally biased region" description="Low complexity" evidence="1">
    <location>
        <begin position="1361"/>
        <end position="1398"/>
    </location>
</feature>
<reference evidence="2" key="1">
    <citation type="submission" date="2011-02" db="EMBL/GenBank/DDBJ databases">
        <authorList>
            <person name="Aslett M."/>
        </authorList>
    </citation>
    <scope>NUCLEOTIDE SEQUENCE</scope>
    <source>
        <strain evidence="2">Liverpool</strain>
    </source>
</reference>
<feature type="compositionally biased region" description="Low complexity" evidence="1">
    <location>
        <begin position="1577"/>
        <end position="1589"/>
    </location>
</feature>
<dbReference type="OMA" id="VHALQQH"/>
<dbReference type="Proteomes" id="UP000007494">
    <property type="component" value="Chromosome VIII"/>
</dbReference>
<reference evidence="2" key="2">
    <citation type="submission" date="2011-03" db="EMBL/GenBank/DDBJ databases">
        <title>Comparative genomics and transcriptomics of Neospora caninum and Toxoplasma gondii.</title>
        <authorList>
            <person name="Reid A.J."/>
            <person name="Sohal A."/>
            <person name="Harris D."/>
            <person name="Quail M."/>
            <person name="Sanders M."/>
            <person name="Berriman M."/>
            <person name="Wastling J.M."/>
            <person name="Pain A."/>
        </authorList>
    </citation>
    <scope>NUCLEOTIDE SEQUENCE</scope>
    <source>
        <strain evidence="2">Liverpool</strain>
    </source>
</reference>
<evidence type="ECO:0000313" key="2">
    <source>
        <dbReference type="EMBL" id="CBZ53477.1"/>
    </source>
</evidence>
<feature type="region of interest" description="Disordered" evidence="1">
    <location>
        <begin position="99"/>
        <end position="118"/>
    </location>
</feature>
<name>F0VIB6_NEOCL</name>
<reference evidence="3" key="4">
    <citation type="journal article" date="2015" name="PLoS ONE">
        <title>Comprehensive Evaluation of Toxoplasma gondii VEG and Neospora caninum LIV Genomes with Tachyzoite Stage Transcriptome and Proteome Defines Novel Transcript Features.</title>
        <authorList>
            <person name="Ramaprasad A."/>
            <person name="Mourier T."/>
            <person name="Naeem R."/>
            <person name="Malas T.B."/>
            <person name="Moussa E."/>
            <person name="Panigrahi A."/>
            <person name="Vermont S.J."/>
            <person name="Otto T.D."/>
            <person name="Wastling J."/>
            <person name="Pain A."/>
        </authorList>
    </citation>
    <scope>NUCLEOTIDE SEQUENCE</scope>
    <source>
        <strain evidence="3">Liverpool</strain>
    </source>
</reference>
<dbReference type="EMBL" id="LN714483">
    <property type="protein sequence ID" value="CEL67464.1"/>
    <property type="molecule type" value="Genomic_DNA"/>
</dbReference>
<feature type="region of interest" description="Disordered" evidence="1">
    <location>
        <begin position="1080"/>
        <end position="1103"/>
    </location>
</feature>
<feature type="compositionally biased region" description="Basic and acidic residues" evidence="1">
    <location>
        <begin position="672"/>
        <end position="684"/>
    </location>
</feature>
<dbReference type="eggNOG" id="ENOG502QZ5E">
    <property type="taxonomic scope" value="Eukaryota"/>
</dbReference>
<reference evidence="4" key="3">
    <citation type="journal article" date="2012" name="PLoS Pathog.">
        <title>Comparative genomics of the apicomplexan parasites Toxoplasma gondii and Neospora caninum: Coccidia differing in host range and transmission strategy.</title>
        <authorList>
            <person name="Reid A.J."/>
            <person name="Vermont S.J."/>
            <person name="Cotton J.A."/>
            <person name="Harris D."/>
            <person name="Hill-Cawthorne G.A."/>
            <person name="Konen-Waisman S."/>
            <person name="Latham S.M."/>
            <person name="Mourier T."/>
            <person name="Norton R."/>
            <person name="Quail M.A."/>
            <person name="Sanders M."/>
            <person name="Shanmugam D."/>
            <person name="Sohal A."/>
            <person name="Wasmuth J.D."/>
            <person name="Brunk B."/>
            <person name="Grigg M.E."/>
            <person name="Howard J.C."/>
            <person name="Parkinson J."/>
            <person name="Roos D.S."/>
            <person name="Trees A.J."/>
            <person name="Berriman M."/>
            <person name="Pain A."/>
            <person name="Wastling J.M."/>
        </authorList>
    </citation>
    <scope>NUCLEOTIDE SEQUENCE [LARGE SCALE GENOMIC DNA]</scope>
    <source>
        <strain evidence="4">Liverpool</strain>
    </source>
</reference>
<feature type="region of interest" description="Disordered" evidence="1">
    <location>
        <begin position="306"/>
        <end position="493"/>
    </location>
</feature>
<feature type="compositionally biased region" description="Polar residues" evidence="1">
    <location>
        <begin position="1411"/>
        <end position="1421"/>
    </location>
</feature>